<proteinExistence type="predicted"/>
<dbReference type="SUPFAM" id="SSF51735">
    <property type="entry name" value="NAD(P)-binding Rossmann-fold domains"/>
    <property type="match status" value="1"/>
</dbReference>
<dbReference type="CDD" id="cd05289">
    <property type="entry name" value="MDR_like_2"/>
    <property type="match status" value="1"/>
</dbReference>
<comment type="caution">
    <text evidence="3">The sequence shown here is derived from an EMBL/GenBank/DDBJ whole genome shotgun (WGS) entry which is preliminary data.</text>
</comment>
<dbReference type="Pfam" id="PF08240">
    <property type="entry name" value="ADH_N"/>
    <property type="match status" value="1"/>
</dbReference>
<accession>A0ABV6A5C3</accession>
<sequence length="311" mass="32576">MRALEVTSFGAPDVLRLVERPDPRPRSGTVRVRIHATAVNPVDWWVRRGTMADRTPHLSFPFTLGFDIAGTVLDSADGFTAGQRVVGLYPWFVEGTGQGTNSEIIHADPRWLAPLPDAVDWATAATVPLNSLTARQSLDLLGLAPGATVLITGASGAVGSFAAQLAVADGAEVLAVASSGDEAYVSSLGVEHVLSRDEPHRLVEAIRKATPHGVDRVFDAALIGTPLLGAVRDGGGFVSAVEAVAPAPERGVTVVGVHAKPNSAQLADVIGRVAARDLHTRVAEVLPIAQGAQAHRRVEEGGFRGKLVLTF</sequence>
<evidence type="ECO:0000259" key="2">
    <source>
        <dbReference type="SMART" id="SM00829"/>
    </source>
</evidence>
<dbReference type="EMBL" id="JBHLZU010000020">
    <property type="protein sequence ID" value="MFB9907474.1"/>
    <property type="molecule type" value="Genomic_DNA"/>
</dbReference>
<evidence type="ECO:0000313" key="3">
    <source>
        <dbReference type="EMBL" id="MFB9907474.1"/>
    </source>
</evidence>
<evidence type="ECO:0000313" key="4">
    <source>
        <dbReference type="Proteomes" id="UP001589693"/>
    </source>
</evidence>
<dbReference type="InterPro" id="IPR036291">
    <property type="entry name" value="NAD(P)-bd_dom_sf"/>
</dbReference>
<organism evidence="3 4">
    <name type="scientific">Allokutzneria oryzae</name>
    <dbReference type="NCBI Taxonomy" id="1378989"/>
    <lineage>
        <taxon>Bacteria</taxon>
        <taxon>Bacillati</taxon>
        <taxon>Actinomycetota</taxon>
        <taxon>Actinomycetes</taxon>
        <taxon>Pseudonocardiales</taxon>
        <taxon>Pseudonocardiaceae</taxon>
        <taxon>Allokutzneria</taxon>
    </lineage>
</organism>
<protein>
    <submittedName>
        <fullName evidence="3">Zinc-binding alcohol dehydrogenase family protein</fullName>
    </submittedName>
</protein>
<dbReference type="InterPro" id="IPR020843">
    <property type="entry name" value="ER"/>
</dbReference>
<dbReference type="SMART" id="SM00829">
    <property type="entry name" value="PKS_ER"/>
    <property type="match status" value="1"/>
</dbReference>
<dbReference type="PANTHER" id="PTHR44154">
    <property type="entry name" value="QUINONE OXIDOREDUCTASE"/>
    <property type="match status" value="1"/>
</dbReference>
<evidence type="ECO:0000256" key="1">
    <source>
        <dbReference type="ARBA" id="ARBA00022857"/>
    </source>
</evidence>
<dbReference type="Proteomes" id="UP001589693">
    <property type="component" value="Unassembled WGS sequence"/>
</dbReference>
<dbReference type="Pfam" id="PF13602">
    <property type="entry name" value="ADH_zinc_N_2"/>
    <property type="match status" value="1"/>
</dbReference>
<reference evidence="3 4" key="1">
    <citation type="submission" date="2024-09" db="EMBL/GenBank/DDBJ databases">
        <authorList>
            <person name="Sun Q."/>
            <person name="Mori K."/>
        </authorList>
    </citation>
    <scope>NUCLEOTIDE SEQUENCE [LARGE SCALE GENOMIC DNA]</scope>
    <source>
        <strain evidence="3 4">TBRC 7907</strain>
    </source>
</reference>
<dbReference type="Gene3D" id="3.90.180.10">
    <property type="entry name" value="Medium-chain alcohol dehydrogenases, catalytic domain"/>
    <property type="match status" value="1"/>
</dbReference>
<dbReference type="PANTHER" id="PTHR44154:SF1">
    <property type="entry name" value="QUINONE OXIDOREDUCTASE"/>
    <property type="match status" value="1"/>
</dbReference>
<dbReference type="InterPro" id="IPR011032">
    <property type="entry name" value="GroES-like_sf"/>
</dbReference>
<name>A0ABV6A5C3_9PSEU</name>
<gene>
    <name evidence="3" type="ORF">ACFFQA_26370</name>
</gene>
<keyword evidence="1" id="KW-0521">NADP</keyword>
<keyword evidence="4" id="KW-1185">Reference proteome</keyword>
<dbReference type="InterPro" id="IPR013154">
    <property type="entry name" value="ADH-like_N"/>
</dbReference>
<dbReference type="SUPFAM" id="SSF50129">
    <property type="entry name" value="GroES-like"/>
    <property type="match status" value="1"/>
</dbReference>
<dbReference type="InterPro" id="IPR051603">
    <property type="entry name" value="Zinc-ADH_QOR/CCCR"/>
</dbReference>
<dbReference type="Gene3D" id="3.40.50.720">
    <property type="entry name" value="NAD(P)-binding Rossmann-like Domain"/>
    <property type="match status" value="1"/>
</dbReference>
<dbReference type="RefSeq" id="WP_377857628.1">
    <property type="nucleotide sequence ID" value="NZ_JBHLZU010000020.1"/>
</dbReference>
<feature type="domain" description="Enoyl reductase (ER)" evidence="2">
    <location>
        <begin position="10"/>
        <end position="309"/>
    </location>
</feature>